<evidence type="ECO:0000256" key="4">
    <source>
        <dbReference type="ARBA" id="ARBA00023128"/>
    </source>
</evidence>
<proteinExistence type="inferred from homology"/>
<protein>
    <recommendedName>
        <fullName evidence="8">F1F0 ATP synthase assembly protein Atp11</fullName>
    </recommendedName>
</protein>
<comment type="caution">
    <text evidence="6">The sequence shown here is derived from an EMBL/GenBank/DDBJ whole genome shotgun (WGS) entry which is preliminary data.</text>
</comment>
<dbReference type="GO" id="GO:0033615">
    <property type="term" value="P:mitochondrial proton-transporting ATP synthase complex assembly"/>
    <property type="evidence" value="ECO:0007669"/>
    <property type="project" value="TreeGrafter"/>
</dbReference>
<dbReference type="GeneID" id="81625380"/>
<reference evidence="6" key="1">
    <citation type="submission" date="2022-12" db="EMBL/GenBank/DDBJ databases">
        <authorList>
            <person name="Petersen C."/>
        </authorList>
    </citation>
    <scope>NUCLEOTIDE SEQUENCE</scope>
    <source>
        <strain evidence="6">IBT 30728</strain>
    </source>
</reference>
<evidence type="ECO:0000313" key="6">
    <source>
        <dbReference type="EMBL" id="KAJ5485541.1"/>
    </source>
</evidence>
<dbReference type="Pfam" id="PF06644">
    <property type="entry name" value="ATP11"/>
    <property type="match status" value="1"/>
</dbReference>
<evidence type="ECO:0008006" key="8">
    <source>
        <dbReference type="Google" id="ProtNLM"/>
    </source>
</evidence>
<name>A0A9W9X7K5_9EURO</name>
<evidence type="ECO:0000256" key="2">
    <source>
        <dbReference type="ARBA" id="ARBA00009116"/>
    </source>
</evidence>
<dbReference type="InterPro" id="IPR010591">
    <property type="entry name" value="ATP11"/>
</dbReference>
<dbReference type="PANTHER" id="PTHR13126:SF0">
    <property type="entry name" value="ATP SYNTHASE MITOCHONDRIAL F1 COMPLEX ASSEMBLY FACTOR 1"/>
    <property type="match status" value="1"/>
</dbReference>
<keyword evidence="3" id="KW-0809">Transit peptide</keyword>
<sequence>MASRRLSGFQPLLKGKSHLLRSQQRRWAQVHDVRFLATHHDPNHIMEKYRNKLDQKAKQEGLGSIEALKEAYSDKIQDLRRQAATVATPEPEPDAPIPRAKTTFTANTPPASHPPSSSSSTTGGASATEKAAREVSSSASPIKPLSTYIDVEKIRELPPKEIEALWRLRFANSSTTICAAIPLDTYLRIAEAARQNPQFILPLPRQAADQDMQTPDGTPAQTAAEIHFLQWAFHPPAEDFVATKKDTINNHTSTVIFTNLGAFKMHGSFAQPHTTVTHHLDLADDKGLVLMHGQVMPDRGVSTTEATWLVSSVQRFYDFGGQASGRKGELVRMFTRGDVENFKVEELMEETERIH</sequence>
<comment type="similarity">
    <text evidence="2">Belongs to the ATP11 family.</text>
</comment>
<keyword evidence="4" id="KW-0496">Mitochondrion</keyword>
<feature type="region of interest" description="Disordered" evidence="5">
    <location>
        <begin position="81"/>
        <end position="139"/>
    </location>
</feature>
<evidence type="ECO:0000256" key="5">
    <source>
        <dbReference type="SAM" id="MobiDB-lite"/>
    </source>
</evidence>
<dbReference type="EMBL" id="JAPWDQ010000005">
    <property type="protein sequence ID" value="KAJ5485541.1"/>
    <property type="molecule type" value="Genomic_DNA"/>
</dbReference>
<evidence type="ECO:0000256" key="3">
    <source>
        <dbReference type="ARBA" id="ARBA00022946"/>
    </source>
</evidence>
<gene>
    <name evidence="6" type="ORF">N7539_005529</name>
</gene>
<feature type="compositionally biased region" description="Low complexity" evidence="5">
    <location>
        <begin position="105"/>
        <end position="128"/>
    </location>
</feature>
<evidence type="ECO:0000313" key="7">
    <source>
        <dbReference type="Proteomes" id="UP001148312"/>
    </source>
</evidence>
<dbReference type="PANTHER" id="PTHR13126">
    <property type="entry name" value="CHAPERONE ATP11"/>
    <property type="match status" value="1"/>
</dbReference>
<dbReference type="AlphaFoldDB" id="A0A9W9X7K5"/>
<organism evidence="6 7">
    <name type="scientific">Penicillium diatomitis</name>
    <dbReference type="NCBI Taxonomy" id="2819901"/>
    <lineage>
        <taxon>Eukaryota</taxon>
        <taxon>Fungi</taxon>
        <taxon>Dikarya</taxon>
        <taxon>Ascomycota</taxon>
        <taxon>Pezizomycotina</taxon>
        <taxon>Eurotiomycetes</taxon>
        <taxon>Eurotiomycetidae</taxon>
        <taxon>Eurotiales</taxon>
        <taxon>Aspergillaceae</taxon>
        <taxon>Penicillium</taxon>
    </lineage>
</organism>
<evidence type="ECO:0000256" key="1">
    <source>
        <dbReference type="ARBA" id="ARBA00004173"/>
    </source>
</evidence>
<accession>A0A9W9X7K5</accession>
<dbReference type="RefSeq" id="XP_056790325.1">
    <property type="nucleotide sequence ID" value="XM_056935131.1"/>
</dbReference>
<dbReference type="Proteomes" id="UP001148312">
    <property type="component" value="Unassembled WGS sequence"/>
</dbReference>
<reference evidence="6" key="2">
    <citation type="journal article" date="2023" name="IMA Fungus">
        <title>Comparative genomic study of the Penicillium genus elucidates a diverse pangenome and 15 lateral gene transfer events.</title>
        <authorList>
            <person name="Petersen C."/>
            <person name="Sorensen T."/>
            <person name="Nielsen M.R."/>
            <person name="Sondergaard T.E."/>
            <person name="Sorensen J.L."/>
            <person name="Fitzpatrick D.A."/>
            <person name="Frisvad J.C."/>
            <person name="Nielsen K.L."/>
        </authorList>
    </citation>
    <scope>NUCLEOTIDE SEQUENCE</scope>
    <source>
        <strain evidence="6">IBT 30728</strain>
    </source>
</reference>
<comment type="subcellular location">
    <subcellularLocation>
        <location evidence="1">Mitochondrion</location>
    </subcellularLocation>
</comment>
<keyword evidence="7" id="KW-1185">Reference proteome</keyword>
<dbReference type="GO" id="GO:0005739">
    <property type="term" value="C:mitochondrion"/>
    <property type="evidence" value="ECO:0007669"/>
    <property type="project" value="UniProtKB-SubCell"/>
</dbReference>